<feature type="compositionally biased region" description="Basic residues" evidence="1">
    <location>
        <begin position="54"/>
        <end position="63"/>
    </location>
</feature>
<name>A0A7I8DER4_9BACL</name>
<evidence type="ECO:0000313" key="3">
    <source>
        <dbReference type="Proteomes" id="UP000593802"/>
    </source>
</evidence>
<gene>
    <name evidence="2" type="ORF">skT53_24340</name>
</gene>
<dbReference type="KEGG" id="eff:skT53_24340"/>
<dbReference type="AlphaFoldDB" id="A0A7I8DER4"/>
<proteinExistence type="predicted"/>
<dbReference type="Proteomes" id="UP000593802">
    <property type="component" value="Chromosome"/>
</dbReference>
<feature type="region of interest" description="Disordered" evidence="1">
    <location>
        <begin position="42"/>
        <end position="63"/>
    </location>
</feature>
<keyword evidence="3" id="KW-1185">Reference proteome</keyword>
<evidence type="ECO:0000313" key="2">
    <source>
        <dbReference type="EMBL" id="BCJ87449.1"/>
    </source>
</evidence>
<organism evidence="2 3">
    <name type="scientific">Effusibacillus dendaii</name>
    <dbReference type="NCBI Taxonomy" id="2743772"/>
    <lineage>
        <taxon>Bacteria</taxon>
        <taxon>Bacillati</taxon>
        <taxon>Bacillota</taxon>
        <taxon>Bacilli</taxon>
        <taxon>Bacillales</taxon>
        <taxon>Alicyclobacillaceae</taxon>
        <taxon>Effusibacillus</taxon>
    </lineage>
</organism>
<dbReference type="EMBL" id="AP023366">
    <property type="protein sequence ID" value="BCJ87449.1"/>
    <property type="molecule type" value="Genomic_DNA"/>
</dbReference>
<accession>A0A7I8DER4</accession>
<sequence length="63" mass="7354">MDRAMQTKQIEWIYDCAERCKLCSEMTCKQPAYVEVIYCPRFTADPNNPSNPANRKKRVPGKK</sequence>
<evidence type="ECO:0000256" key="1">
    <source>
        <dbReference type="SAM" id="MobiDB-lite"/>
    </source>
</evidence>
<reference evidence="2 3" key="1">
    <citation type="submission" date="2020-08" db="EMBL/GenBank/DDBJ databases">
        <title>Complete Genome Sequence of Effusibacillus dendaii Strain skT53, Isolated from Farmland soil.</title>
        <authorList>
            <person name="Konishi T."/>
            <person name="Kawasaki H."/>
        </authorList>
    </citation>
    <scope>NUCLEOTIDE SEQUENCE [LARGE SCALE GENOMIC DNA]</scope>
    <source>
        <strain evidence="3">skT53</strain>
    </source>
</reference>
<protein>
    <submittedName>
        <fullName evidence="2">Uncharacterized protein</fullName>
    </submittedName>
</protein>